<keyword evidence="5" id="KW-0833">Ubl conjugation pathway</keyword>
<evidence type="ECO:0000256" key="7">
    <source>
        <dbReference type="ARBA" id="ARBA00022807"/>
    </source>
</evidence>
<dbReference type="EC" id="3.4.19.12" evidence="3"/>
<proteinExistence type="inferred from homology"/>
<reference evidence="13" key="1">
    <citation type="submission" date="2024-04" db="UniProtKB">
        <authorList>
            <consortium name="EnsemblMetazoa"/>
        </authorList>
    </citation>
    <scope>IDENTIFICATION</scope>
    <source>
        <strain evidence="13">EBRO</strain>
    </source>
</reference>
<dbReference type="InterPro" id="IPR018200">
    <property type="entry name" value="USP_CS"/>
</dbReference>
<evidence type="ECO:0000256" key="8">
    <source>
        <dbReference type="ARBA" id="ARBA00026136"/>
    </source>
</evidence>
<accession>A0AAG5D6C3</accession>
<feature type="region of interest" description="Disordered" evidence="11">
    <location>
        <begin position="592"/>
        <end position="611"/>
    </location>
</feature>
<dbReference type="PROSITE" id="PS00973">
    <property type="entry name" value="USP_2"/>
    <property type="match status" value="1"/>
</dbReference>
<evidence type="ECO:0000313" key="13">
    <source>
        <dbReference type="EnsemblMetazoa" id="ENSAATROPP006183"/>
    </source>
</evidence>
<dbReference type="Pfam" id="PF19718">
    <property type="entry name" value="USP47_C"/>
    <property type="match status" value="1"/>
</dbReference>
<evidence type="ECO:0000256" key="11">
    <source>
        <dbReference type="SAM" id="MobiDB-lite"/>
    </source>
</evidence>
<evidence type="ECO:0000256" key="5">
    <source>
        <dbReference type="ARBA" id="ARBA00022786"/>
    </source>
</evidence>
<sequence length="1477" mass="164281">MCREAVGKDKNVGQKVNLSVSLCGCIKKHCESISKTGNIPDHPIKSRHTRNNMVCAKDDETLCAIKDVRPDAEQKRFSVNVRRHYTVGTLYDDVKLQSSLSDFELSLIDPVTNESISLHDKQDEKLSDVGIKFGTNNTIIIKPRLSDLQLLTPPEYMSSDDDLALGASASPDESGNYNVPNPPALPPPLFDTQPSGGGGSSTKNMLLQEFNIDNDTMKRSSNSETRYNTSVTPYIGGNNTSGGSIISTNGFHHLGGGGGDTSHHNYRGLVNQAMTCYLNSLLQALYMTPEFRNALYKWEFDGENESKSIPYQLQRLFVNLQTSPKSAVETTDLTRSFGWDSAEGWQQHDIQELCRVMFDALEHKFRNTKQADLINRLYEGRMIDYVKCLNCNTEKQREDKFLDIPLPVRPFGSQVANECVEEALQGFVKPEILNESNQYFCDTCKKKCDAHKGLKFTKFPYILTLHLKRFDFDYQSFHRIKLNDKVSFPEILNLNHFVNSSSESGLDTSDFKLTTSTIAAAAAAAAAEATTNGNGAGPMMMETAENFMKSDECSTTDSGSALEEDSFQNGGTSVSSTTTTPNDQFMVQDDDEGIDMESGSNGNSKSSPLNNSFNAPGPYKYELFAIMIHSGSASGGHYYAYIKDFKSSRWYSFNDQTVQPITKEDIHKSFGGGSYKTSYTGAYTSSTNAYMLMYRQIDGEKNTLPISEEEFPEHIKRLMAKIRDHEGNPSRDHVDMTRLKVAYVNPHTRNIKTQRLALFNYCTLAETLQEALRVHHLKGVVPVERCRLVGYDTKNHTIERSFDGQQEETLTIEDAMLQLKHCDGLLLEVREEGETFEEYLTHGVMTKVYKVDAAARDVEGPFSIRANLAQTVAQYKAVIARKLKVNPKTLLIGKTVHNGSAKLLANEESTLEDELFIEYCKVFVTAVPASQLGDDAAAADQYNSRFLQFIQRLDHLVALYMVLPNLEQETLDSLAIPRLSKETLASLAGADSSSATAGGDSNSEDSSLSDNDRTLVDDDFVHIKLNGDLHLANGNGGGLVNGTTNGSSISNGTNGTATPTTTNSTITASASNGGSTKSNGLKNRYDYDDDDEEEEEDEDAKILQNLQECRAQEYYFKVTPLGTASGSNNNAATSTNGNGSAADDCTRSTNHGSGDTDKHIQVLIDKRSSHAYLKYRLQSVLQIPMEYFKVTSAGSLCTNNESLLKELDFKDDERLAIDPGRVLRKGEHKLHVSYVNVKEMTEEMDKAPFLCTMVVKNGQLVGQIKADILALLNATLGEGHKYSHLHMNNCRLRRKGIKYLSAVYLDDDRIGKVTLTTLGDVFLQEVDDLDALTPTGINDVVLLVRRWYPSERKLGQFQEILHTDEVELRQHLSNISGIPVENIEYVKMTQTSQYRDNVFNIPGLSWVSTPHHAADETTFLSGTLLYYRDRTEPLKELTADERKELAKKDNRTGSTYSPRKERALKIYLDASPKKVDD</sequence>
<protein>
    <recommendedName>
        <fullName evidence="8">Ubiquitin carboxyl-terminal hydrolase 47</fullName>
        <ecNumber evidence="3">3.4.19.12</ecNumber>
    </recommendedName>
    <alternativeName>
        <fullName evidence="9">Ubiquitin thioesterase 47</fullName>
    </alternativeName>
    <alternativeName>
        <fullName evidence="10">Ubiquitin-specific-processing protease 47</fullName>
    </alternativeName>
</protein>
<dbReference type="PROSITE" id="PS00972">
    <property type="entry name" value="USP_1"/>
    <property type="match status" value="1"/>
</dbReference>
<dbReference type="Gene3D" id="3.90.70.10">
    <property type="entry name" value="Cysteine proteinases"/>
    <property type="match status" value="1"/>
</dbReference>
<feature type="compositionally biased region" description="Polar residues" evidence="11">
    <location>
        <begin position="598"/>
        <end position="611"/>
    </location>
</feature>
<keyword evidence="7" id="KW-0788">Thiol protease</keyword>
<dbReference type="PROSITE" id="PS50235">
    <property type="entry name" value="USP_3"/>
    <property type="match status" value="1"/>
</dbReference>
<dbReference type="GO" id="GO:0005829">
    <property type="term" value="C:cytosol"/>
    <property type="evidence" value="ECO:0007669"/>
    <property type="project" value="TreeGrafter"/>
</dbReference>
<evidence type="ECO:0000256" key="4">
    <source>
        <dbReference type="ARBA" id="ARBA00022670"/>
    </source>
</evidence>
<evidence type="ECO:0000256" key="9">
    <source>
        <dbReference type="ARBA" id="ARBA00029910"/>
    </source>
</evidence>
<feature type="region of interest" description="Disordered" evidence="11">
    <location>
        <begin position="990"/>
        <end position="1011"/>
    </location>
</feature>
<feature type="compositionally biased region" description="Pro residues" evidence="11">
    <location>
        <begin position="180"/>
        <end position="189"/>
    </location>
</feature>
<keyword evidence="4" id="KW-0645">Protease</keyword>
<evidence type="ECO:0000256" key="3">
    <source>
        <dbReference type="ARBA" id="ARBA00012759"/>
    </source>
</evidence>
<organism evidence="13 14">
    <name type="scientific">Anopheles atroparvus</name>
    <name type="common">European mosquito</name>
    <dbReference type="NCBI Taxonomy" id="41427"/>
    <lineage>
        <taxon>Eukaryota</taxon>
        <taxon>Metazoa</taxon>
        <taxon>Ecdysozoa</taxon>
        <taxon>Arthropoda</taxon>
        <taxon>Hexapoda</taxon>
        <taxon>Insecta</taxon>
        <taxon>Pterygota</taxon>
        <taxon>Neoptera</taxon>
        <taxon>Endopterygota</taxon>
        <taxon>Diptera</taxon>
        <taxon>Nematocera</taxon>
        <taxon>Culicoidea</taxon>
        <taxon>Culicidae</taxon>
        <taxon>Anophelinae</taxon>
        <taxon>Anopheles</taxon>
    </lineage>
</organism>
<dbReference type="InterPro" id="IPR028889">
    <property type="entry name" value="USP"/>
</dbReference>
<evidence type="ECO:0000259" key="12">
    <source>
        <dbReference type="PROSITE" id="PS50235"/>
    </source>
</evidence>
<dbReference type="EnsemblMetazoa" id="ENSAATROPT006865">
    <property type="protein sequence ID" value="ENSAATROPP006183"/>
    <property type="gene ID" value="ENSAATROPG005587"/>
</dbReference>
<dbReference type="InterPro" id="IPR038765">
    <property type="entry name" value="Papain-like_cys_pep_sf"/>
</dbReference>
<dbReference type="SUPFAM" id="SSF54001">
    <property type="entry name" value="Cysteine proteinases"/>
    <property type="match status" value="1"/>
</dbReference>
<dbReference type="GO" id="GO:0004843">
    <property type="term" value="F:cysteine-type deubiquitinase activity"/>
    <property type="evidence" value="ECO:0007669"/>
    <property type="project" value="UniProtKB-EC"/>
</dbReference>
<feature type="compositionally biased region" description="Acidic residues" evidence="11">
    <location>
        <begin position="1087"/>
        <end position="1099"/>
    </location>
</feature>
<keyword evidence="14" id="KW-1185">Reference proteome</keyword>
<dbReference type="GO" id="GO:0006508">
    <property type="term" value="P:proteolysis"/>
    <property type="evidence" value="ECO:0007669"/>
    <property type="project" value="UniProtKB-KW"/>
</dbReference>
<dbReference type="InterPro" id="IPR001394">
    <property type="entry name" value="Peptidase_C19_UCH"/>
</dbReference>
<dbReference type="InterPro" id="IPR050164">
    <property type="entry name" value="Peptidase_C19"/>
</dbReference>
<evidence type="ECO:0000313" key="14">
    <source>
        <dbReference type="Proteomes" id="UP000075880"/>
    </source>
</evidence>
<feature type="compositionally biased region" description="Low complexity" evidence="11">
    <location>
        <begin position="990"/>
        <end position="1009"/>
    </location>
</feature>
<feature type="region of interest" description="Disordered" evidence="11">
    <location>
        <begin position="1438"/>
        <end position="1459"/>
    </location>
</feature>
<feature type="region of interest" description="Disordered" evidence="11">
    <location>
        <begin position="549"/>
        <end position="587"/>
    </location>
</feature>
<comment type="similarity">
    <text evidence="2">Belongs to the peptidase C19 family.</text>
</comment>
<evidence type="ECO:0000256" key="6">
    <source>
        <dbReference type="ARBA" id="ARBA00022801"/>
    </source>
</evidence>
<feature type="compositionally biased region" description="Low complexity" evidence="11">
    <location>
        <begin position="1042"/>
        <end position="1073"/>
    </location>
</feature>
<feature type="domain" description="USP" evidence="12">
    <location>
        <begin position="267"/>
        <end position="697"/>
    </location>
</feature>
<feature type="compositionally biased region" description="Low complexity" evidence="11">
    <location>
        <begin position="1123"/>
        <end position="1142"/>
    </location>
</feature>
<feature type="region of interest" description="Disordered" evidence="11">
    <location>
        <begin position="1042"/>
        <end position="1100"/>
    </location>
</feature>
<dbReference type="PANTHER" id="PTHR24006">
    <property type="entry name" value="UBIQUITIN CARBOXYL-TERMINAL HYDROLASE"/>
    <property type="match status" value="1"/>
</dbReference>
<dbReference type="CDD" id="cd02659">
    <property type="entry name" value="peptidase_C19C"/>
    <property type="match status" value="1"/>
</dbReference>
<name>A0AAG5D6C3_ANOAO</name>
<dbReference type="GO" id="GO:0005634">
    <property type="term" value="C:nucleus"/>
    <property type="evidence" value="ECO:0007669"/>
    <property type="project" value="TreeGrafter"/>
</dbReference>
<feature type="compositionally biased region" description="Basic and acidic residues" evidence="11">
    <location>
        <begin position="1438"/>
        <end position="1451"/>
    </location>
</feature>
<feature type="region of interest" description="Disordered" evidence="11">
    <location>
        <begin position="159"/>
        <end position="204"/>
    </location>
</feature>
<dbReference type="PANTHER" id="PTHR24006:SF702">
    <property type="entry name" value="UBIQUITIN CARBOXYL-TERMINAL HYDROLASE 47"/>
    <property type="match status" value="1"/>
</dbReference>
<evidence type="ECO:0000256" key="2">
    <source>
        <dbReference type="ARBA" id="ARBA00009085"/>
    </source>
</evidence>
<dbReference type="Proteomes" id="UP000075880">
    <property type="component" value="Unassembled WGS sequence"/>
</dbReference>
<evidence type="ECO:0000256" key="10">
    <source>
        <dbReference type="ARBA" id="ARBA00032453"/>
    </source>
</evidence>
<keyword evidence="6" id="KW-0378">Hydrolase</keyword>
<feature type="region of interest" description="Disordered" evidence="11">
    <location>
        <begin position="1123"/>
        <end position="1156"/>
    </location>
</feature>
<comment type="catalytic activity">
    <reaction evidence="1">
        <text>Thiol-dependent hydrolysis of ester, thioester, amide, peptide and isopeptide bonds formed by the C-terminal Gly of ubiquitin (a 76-residue protein attached to proteins as an intracellular targeting signal).</text>
        <dbReference type="EC" id="3.4.19.12"/>
    </reaction>
</comment>
<dbReference type="Pfam" id="PF00443">
    <property type="entry name" value="UCH"/>
    <property type="match status" value="1"/>
</dbReference>
<dbReference type="InterPro" id="IPR045578">
    <property type="entry name" value="USP47_C"/>
</dbReference>
<evidence type="ECO:0000256" key="1">
    <source>
        <dbReference type="ARBA" id="ARBA00000707"/>
    </source>
</evidence>
<dbReference type="GO" id="GO:0016579">
    <property type="term" value="P:protein deubiquitination"/>
    <property type="evidence" value="ECO:0007669"/>
    <property type="project" value="InterPro"/>
</dbReference>